<dbReference type="InterPro" id="IPR058245">
    <property type="entry name" value="NreC/VraR/RcsB-like_REC"/>
</dbReference>
<dbReference type="Pfam" id="PF00196">
    <property type="entry name" value="GerE"/>
    <property type="match status" value="1"/>
</dbReference>
<dbReference type="InterPro" id="IPR011006">
    <property type="entry name" value="CheY-like_superfamily"/>
</dbReference>
<dbReference type="InterPro" id="IPR051015">
    <property type="entry name" value="EvgA-like"/>
</dbReference>
<evidence type="ECO:0000259" key="5">
    <source>
        <dbReference type="PROSITE" id="PS50043"/>
    </source>
</evidence>
<protein>
    <submittedName>
        <fullName evidence="7">Response regulator containing a CheY-like receiver domain and an HTH DNA-binding domain</fullName>
    </submittedName>
</protein>
<dbReference type="PANTHER" id="PTHR45566:SF2">
    <property type="entry name" value="NARL SUBFAMILY"/>
    <property type="match status" value="1"/>
</dbReference>
<proteinExistence type="predicted"/>
<dbReference type="GO" id="GO:0006355">
    <property type="term" value="P:regulation of DNA-templated transcription"/>
    <property type="evidence" value="ECO:0007669"/>
    <property type="project" value="InterPro"/>
</dbReference>
<dbReference type="PROSITE" id="PS50110">
    <property type="entry name" value="RESPONSE_REGULATORY"/>
    <property type="match status" value="1"/>
</dbReference>
<dbReference type="PANTHER" id="PTHR45566">
    <property type="entry name" value="HTH-TYPE TRANSCRIPTIONAL REGULATOR YHJB-RELATED"/>
    <property type="match status" value="1"/>
</dbReference>
<dbReference type="CDD" id="cd06170">
    <property type="entry name" value="LuxR_C_like"/>
    <property type="match status" value="1"/>
</dbReference>
<feature type="domain" description="Response regulatory" evidence="6">
    <location>
        <begin position="31"/>
        <end position="153"/>
    </location>
</feature>
<name>G2GYK7_9ENTR</name>
<dbReference type="PRINTS" id="PR00038">
    <property type="entry name" value="HTHLUXR"/>
</dbReference>
<dbReference type="GO" id="GO:0000160">
    <property type="term" value="P:phosphorelay signal transduction system"/>
    <property type="evidence" value="ECO:0007669"/>
    <property type="project" value="InterPro"/>
</dbReference>
<dbReference type="NCBIfam" id="NF008098">
    <property type="entry name" value="PRK10840.1"/>
    <property type="match status" value="1"/>
</dbReference>
<dbReference type="Gene3D" id="3.40.50.2300">
    <property type="match status" value="1"/>
</dbReference>
<evidence type="ECO:0000313" key="8">
    <source>
        <dbReference type="Proteomes" id="UP000004116"/>
    </source>
</evidence>
<dbReference type="SMART" id="SM00421">
    <property type="entry name" value="HTH_LUXR"/>
    <property type="match status" value="1"/>
</dbReference>
<evidence type="ECO:0000256" key="1">
    <source>
        <dbReference type="ARBA" id="ARBA00022553"/>
    </source>
</evidence>
<keyword evidence="8" id="KW-1185">Reference proteome</keyword>
<organism evidence="7 8">
    <name type="scientific">Candidatus Regiella insecticola 5.15</name>
    <dbReference type="NCBI Taxonomy" id="1005043"/>
    <lineage>
        <taxon>Bacteria</taxon>
        <taxon>Pseudomonadati</taxon>
        <taxon>Pseudomonadota</taxon>
        <taxon>Gammaproteobacteria</taxon>
        <taxon>Enterobacterales</taxon>
        <taxon>Enterobacteriaceae</taxon>
        <taxon>aphid secondary symbionts</taxon>
        <taxon>Candidatus Regiella</taxon>
    </lineage>
</organism>
<dbReference type="EMBL" id="AGCA01000220">
    <property type="protein sequence ID" value="EGY29170.1"/>
    <property type="molecule type" value="Genomic_DNA"/>
</dbReference>
<dbReference type="Pfam" id="PF00072">
    <property type="entry name" value="Response_reg"/>
    <property type="match status" value="1"/>
</dbReference>
<dbReference type="InterPro" id="IPR000792">
    <property type="entry name" value="Tscrpt_reg_LuxR_C"/>
</dbReference>
<dbReference type="InterPro" id="IPR036388">
    <property type="entry name" value="WH-like_DNA-bd_sf"/>
</dbReference>
<dbReference type="GO" id="GO:0003677">
    <property type="term" value="F:DNA binding"/>
    <property type="evidence" value="ECO:0007669"/>
    <property type="project" value="UniProtKB-KW"/>
</dbReference>
<accession>G2GYK7</accession>
<feature type="modified residue" description="4-aspartylphosphate" evidence="4">
    <location>
        <position position="82"/>
    </location>
</feature>
<keyword evidence="3 7" id="KW-0238">DNA-binding</keyword>
<reference evidence="7 8" key="1">
    <citation type="journal article" date="2012" name="Genome Res.">
        <title>Genomic basis of endosymbiont-conferred protection against an insect parasitoid.</title>
        <authorList>
            <person name="Hansen A.K."/>
            <person name="Vorburger C."/>
            <person name="Moran N.A."/>
        </authorList>
    </citation>
    <scope>NUCLEOTIDE SEQUENCE [LARGE SCALE GENOMIC DNA]</scope>
    <source>
        <strain evidence="8">R5.15</strain>
    </source>
</reference>
<dbReference type="Gene3D" id="1.10.10.10">
    <property type="entry name" value="Winged helix-like DNA-binding domain superfamily/Winged helix DNA-binding domain"/>
    <property type="match status" value="1"/>
</dbReference>
<gene>
    <name evidence="7" type="ORF">Rin_00008680</name>
</gene>
<keyword evidence="2" id="KW-0902">Two-component regulatory system</keyword>
<dbReference type="PROSITE" id="PS00622">
    <property type="entry name" value="HTH_LUXR_1"/>
    <property type="match status" value="1"/>
</dbReference>
<evidence type="ECO:0000313" key="7">
    <source>
        <dbReference type="EMBL" id="EGY29170.1"/>
    </source>
</evidence>
<dbReference type="PATRIC" id="fig|1005043.3.peg.769"/>
<dbReference type="InterPro" id="IPR016032">
    <property type="entry name" value="Sig_transdc_resp-reg_C-effctor"/>
</dbReference>
<evidence type="ECO:0000256" key="3">
    <source>
        <dbReference type="ARBA" id="ARBA00023125"/>
    </source>
</evidence>
<feature type="domain" description="HTH luxR-type" evidence="5">
    <location>
        <begin position="170"/>
        <end position="235"/>
    </location>
</feature>
<dbReference type="Proteomes" id="UP000004116">
    <property type="component" value="Unassembled WGS sequence"/>
</dbReference>
<dbReference type="PROSITE" id="PS50043">
    <property type="entry name" value="HTH_LUXR_2"/>
    <property type="match status" value="1"/>
</dbReference>
<dbReference type="SUPFAM" id="SSF52172">
    <property type="entry name" value="CheY-like"/>
    <property type="match status" value="1"/>
</dbReference>
<dbReference type="CDD" id="cd17535">
    <property type="entry name" value="REC_NarL-like"/>
    <property type="match status" value="1"/>
</dbReference>
<keyword evidence="1 4" id="KW-0597">Phosphoprotein</keyword>
<dbReference type="SUPFAM" id="SSF46894">
    <property type="entry name" value="C-terminal effector domain of the bipartite response regulators"/>
    <property type="match status" value="1"/>
</dbReference>
<dbReference type="InterPro" id="IPR001789">
    <property type="entry name" value="Sig_transdc_resp-reg_receiver"/>
</dbReference>
<comment type="caution">
    <text evidence="7">The sequence shown here is derived from an EMBL/GenBank/DDBJ whole genome shotgun (WGS) entry which is preliminary data.</text>
</comment>
<dbReference type="AlphaFoldDB" id="G2GYK7"/>
<evidence type="ECO:0000256" key="4">
    <source>
        <dbReference type="PROSITE-ProRule" id="PRU00169"/>
    </source>
</evidence>
<sequence length="256" mass="28549">MLLLYFLQNLLDGGAVLAVFLLRDVMDKIINVIIVDDDPIVLFGIRKSLEDLEQVNIVAEFQESTTLINNLSKLSAHILITDLSMPGGKYGDGIRLIKYIKRHYPHLMIIILTLNNNPAILNNVLGLDIAGMVLKQGAPTDLAQLFAALQKGQRYIPKTVIKLIDSMNVNNYSNKLLSPKESEVLRLFANGFLVTEIAKKFNRSIKTISSQKKSAMTKLGVDTDIDLLNYLCSIPNEFRVTARRQSIESQECTGST</sequence>
<evidence type="ECO:0000256" key="2">
    <source>
        <dbReference type="ARBA" id="ARBA00023012"/>
    </source>
</evidence>
<evidence type="ECO:0000259" key="6">
    <source>
        <dbReference type="PROSITE" id="PS50110"/>
    </source>
</evidence>
<dbReference type="SMART" id="SM00448">
    <property type="entry name" value="REC"/>
    <property type="match status" value="1"/>
</dbReference>